<proteinExistence type="predicted"/>
<evidence type="ECO:0000313" key="2">
    <source>
        <dbReference type="EMBL" id="HIZ06974.1"/>
    </source>
</evidence>
<organism evidence="2 3">
    <name type="scientific">Candidatus Eubacterium avistercoris</name>
    <dbReference type="NCBI Taxonomy" id="2838567"/>
    <lineage>
        <taxon>Bacteria</taxon>
        <taxon>Bacillati</taxon>
        <taxon>Bacillota</taxon>
        <taxon>Clostridia</taxon>
        <taxon>Eubacteriales</taxon>
        <taxon>Eubacteriaceae</taxon>
        <taxon>Eubacterium</taxon>
    </lineage>
</organism>
<dbReference type="SUPFAM" id="SSF50346">
    <property type="entry name" value="PRC-barrel domain"/>
    <property type="match status" value="1"/>
</dbReference>
<dbReference type="EMBL" id="DXCH01000092">
    <property type="protein sequence ID" value="HIZ06974.1"/>
    <property type="molecule type" value="Genomic_DNA"/>
</dbReference>
<sequence>MRLCEFHNKEVVNVCDCRNLGCVDDLEFDECTGKIHAMVIKGPARWLGMFGRDCEYVIGWDKIVRIGPDIILVDVCLEKVRYKM</sequence>
<dbReference type="InterPro" id="IPR011033">
    <property type="entry name" value="PRC_barrel-like_sf"/>
</dbReference>
<dbReference type="Proteomes" id="UP000824024">
    <property type="component" value="Unassembled WGS sequence"/>
</dbReference>
<dbReference type="NCBIfam" id="TIGR02888">
    <property type="entry name" value="spore_YlmC_YmxH"/>
    <property type="match status" value="1"/>
</dbReference>
<comment type="caution">
    <text evidence="2">The sequence shown here is derived from an EMBL/GenBank/DDBJ whole genome shotgun (WGS) entry which is preliminary data.</text>
</comment>
<dbReference type="AlphaFoldDB" id="A0A9D2D1W1"/>
<accession>A0A9D2D1W1</accession>
<dbReference type="Pfam" id="PF05239">
    <property type="entry name" value="PRC"/>
    <property type="match status" value="1"/>
</dbReference>
<gene>
    <name evidence="2" type="ORF">IAA08_03445</name>
</gene>
<dbReference type="PANTHER" id="PTHR40061">
    <property type="entry name" value="SPORULATION PROTEIN YLMC-RELATED"/>
    <property type="match status" value="1"/>
</dbReference>
<name>A0A9D2D1W1_9FIRM</name>
<evidence type="ECO:0000313" key="3">
    <source>
        <dbReference type="Proteomes" id="UP000824024"/>
    </source>
</evidence>
<dbReference type="InterPro" id="IPR014238">
    <property type="entry name" value="Spore_YlmC/YmxH"/>
</dbReference>
<dbReference type="PANTHER" id="PTHR40061:SF1">
    <property type="entry name" value="SPORULATION PROTEIN YLMC-RELATED"/>
    <property type="match status" value="1"/>
</dbReference>
<reference evidence="2" key="1">
    <citation type="journal article" date="2021" name="PeerJ">
        <title>Extensive microbial diversity within the chicken gut microbiome revealed by metagenomics and culture.</title>
        <authorList>
            <person name="Gilroy R."/>
            <person name="Ravi A."/>
            <person name="Getino M."/>
            <person name="Pursley I."/>
            <person name="Horton D.L."/>
            <person name="Alikhan N.F."/>
            <person name="Baker D."/>
            <person name="Gharbi K."/>
            <person name="Hall N."/>
            <person name="Watson M."/>
            <person name="Adriaenssens E.M."/>
            <person name="Foster-Nyarko E."/>
            <person name="Jarju S."/>
            <person name="Secka A."/>
            <person name="Antonio M."/>
            <person name="Oren A."/>
            <person name="Chaudhuri R.R."/>
            <person name="La Ragione R."/>
            <person name="Hildebrand F."/>
            <person name="Pallen M.J."/>
        </authorList>
    </citation>
    <scope>NUCLEOTIDE SEQUENCE</scope>
    <source>
        <strain evidence="2">CHK192-9172</strain>
    </source>
</reference>
<dbReference type="Gene3D" id="2.30.30.240">
    <property type="entry name" value="PRC-barrel domain"/>
    <property type="match status" value="1"/>
</dbReference>
<protein>
    <submittedName>
        <fullName evidence="2">YlmC/YmxH family sporulation protein</fullName>
    </submittedName>
</protein>
<feature type="domain" description="PRC-barrel" evidence="1">
    <location>
        <begin position="2"/>
        <end position="75"/>
    </location>
</feature>
<reference evidence="2" key="2">
    <citation type="submission" date="2021-04" db="EMBL/GenBank/DDBJ databases">
        <authorList>
            <person name="Gilroy R."/>
        </authorList>
    </citation>
    <scope>NUCLEOTIDE SEQUENCE</scope>
    <source>
        <strain evidence="2">CHK192-9172</strain>
    </source>
</reference>
<evidence type="ECO:0000259" key="1">
    <source>
        <dbReference type="Pfam" id="PF05239"/>
    </source>
</evidence>
<dbReference type="InterPro" id="IPR027275">
    <property type="entry name" value="PRC-brl_dom"/>
</dbReference>